<dbReference type="GO" id="GO:0005506">
    <property type="term" value="F:iron ion binding"/>
    <property type="evidence" value="ECO:0007669"/>
    <property type="project" value="InterPro"/>
</dbReference>
<comment type="similarity">
    <text evidence="1">Belongs to the NifU family.</text>
</comment>
<dbReference type="AlphaFoldDB" id="A0A0C7NWU0"/>
<organism evidence="3 4">
    <name type="scientific">Defluviitoga tunisiensis</name>
    <dbReference type="NCBI Taxonomy" id="1006576"/>
    <lineage>
        <taxon>Bacteria</taxon>
        <taxon>Thermotogati</taxon>
        <taxon>Thermotogota</taxon>
        <taxon>Thermotogae</taxon>
        <taxon>Petrotogales</taxon>
        <taxon>Petrotogaceae</taxon>
        <taxon>Defluviitoga</taxon>
    </lineage>
</organism>
<dbReference type="Proteomes" id="UP000032809">
    <property type="component" value="Chromosome I"/>
</dbReference>
<evidence type="ECO:0000313" key="3">
    <source>
        <dbReference type="EMBL" id="CEP77818.1"/>
    </source>
</evidence>
<dbReference type="Gene3D" id="3.90.1010.10">
    <property type="match status" value="1"/>
</dbReference>
<accession>A0A0C7NWU0</accession>
<dbReference type="OrthoDB" id="9804157at2"/>
<dbReference type="SUPFAM" id="SSF82649">
    <property type="entry name" value="SufE/NifU"/>
    <property type="match status" value="1"/>
</dbReference>
<dbReference type="GO" id="GO:0051536">
    <property type="term" value="F:iron-sulfur cluster binding"/>
    <property type="evidence" value="ECO:0007669"/>
    <property type="project" value="InterPro"/>
</dbReference>
<dbReference type="InterPro" id="IPR002871">
    <property type="entry name" value="NIF_FeS_clus_asmbl_NifU_N"/>
</dbReference>
<proteinExistence type="inferred from homology"/>
<feature type="domain" description="NIF system FeS cluster assembly NifU N-terminal" evidence="2">
    <location>
        <begin position="12"/>
        <end position="126"/>
    </location>
</feature>
<dbReference type="STRING" id="1006576.DTL3_0496"/>
<evidence type="ECO:0000256" key="1">
    <source>
        <dbReference type="ARBA" id="ARBA00006420"/>
    </source>
</evidence>
<dbReference type="GO" id="GO:0016226">
    <property type="term" value="P:iron-sulfur cluster assembly"/>
    <property type="evidence" value="ECO:0007669"/>
    <property type="project" value="InterPro"/>
</dbReference>
<dbReference type="CDD" id="cd06664">
    <property type="entry name" value="IscU_like"/>
    <property type="match status" value="1"/>
</dbReference>
<dbReference type="Pfam" id="PF01592">
    <property type="entry name" value="NifU_N"/>
    <property type="match status" value="1"/>
</dbReference>
<dbReference type="EMBL" id="LN824141">
    <property type="protein sequence ID" value="CEP77818.1"/>
    <property type="molecule type" value="Genomic_DNA"/>
</dbReference>
<protein>
    <submittedName>
        <fullName evidence="3">NifU family SUF system FeS assembly protein</fullName>
    </submittedName>
</protein>
<evidence type="ECO:0000313" key="4">
    <source>
        <dbReference type="Proteomes" id="UP000032809"/>
    </source>
</evidence>
<keyword evidence="4" id="KW-1185">Reference proteome</keyword>
<name>A0A0C7NWU0_DEFTU</name>
<reference evidence="4" key="1">
    <citation type="submission" date="2014-11" db="EMBL/GenBank/DDBJ databases">
        <authorList>
            <person name="Wibberg D."/>
        </authorList>
    </citation>
    <scope>NUCLEOTIDE SEQUENCE [LARGE SCALE GENOMIC DNA]</scope>
    <source>
        <strain evidence="4">L3</strain>
    </source>
</reference>
<dbReference type="HOGENOM" id="CLU_079283_4_0_0"/>
<dbReference type="KEGG" id="dtn:DTL3_0496"/>
<dbReference type="PANTHER" id="PTHR10093">
    <property type="entry name" value="IRON-SULFUR CLUSTER ASSEMBLY ENZYME NIFU HOMOLOG"/>
    <property type="match status" value="1"/>
</dbReference>
<dbReference type="NCBIfam" id="TIGR01994">
    <property type="entry name" value="SUF_scaf_2"/>
    <property type="match status" value="1"/>
</dbReference>
<dbReference type="FunFam" id="3.90.1010.10:FF:000002">
    <property type="entry name" value="Iron-sulfur cluster assembly scaffold protein NifU"/>
    <property type="match status" value="1"/>
</dbReference>
<evidence type="ECO:0000259" key="2">
    <source>
        <dbReference type="Pfam" id="PF01592"/>
    </source>
</evidence>
<sequence length="144" mass="16104">MGVVKIGIEDLYSDIILDYAKNSKYRKEIPASKKAEGKNLSCGDEITIFVKVDKGKIVEASYLGHGCIISQASAAMMCEIIEGKTVEEAEKILNEVIKMSQGKEYDKNLIDGMEVFSDISNFPMRIKCFTLSWHTLEEAINNQD</sequence>
<gene>
    <name evidence="3" type="primary">iscU</name>
    <name evidence="3" type="ORF">DTL3_0496</name>
</gene>